<evidence type="ECO:0000256" key="3">
    <source>
        <dbReference type="RuleBase" id="RU003690"/>
    </source>
</evidence>
<dbReference type="GO" id="GO:0005975">
    <property type="term" value="P:carbohydrate metabolic process"/>
    <property type="evidence" value="ECO:0007669"/>
    <property type="project" value="InterPro"/>
</dbReference>
<dbReference type="InterPro" id="IPR017853">
    <property type="entry name" value="GH"/>
</dbReference>
<dbReference type="SUPFAM" id="SSF51445">
    <property type="entry name" value="(Trans)glycosidases"/>
    <property type="match status" value="1"/>
</dbReference>
<dbReference type="FunCoup" id="A0A7I4DAV8">
    <property type="interactions" value="916"/>
</dbReference>
<dbReference type="OMA" id="HGSNDFY"/>
<dbReference type="PROSITE" id="PS00653">
    <property type="entry name" value="GLYCOSYL_HYDROL_F1_2"/>
    <property type="match status" value="1"/>
</dbReference>
<dbReference type="InterPro" id="IPR001360">
    <property type="entry name" value="Glyco_hydro_1"/>
</dbReference>
<reference evidence="5 6" key="1">
    <citation type="journal article" date="2008" name="Science">
        <title>The Physcomitrella genome reveals evolutionary insights into the conquest of land by plants.</title>
        <authorList>
            <person name="Rensing S."/>
            <person name="Lang D."/>
            <person name="Zimmer A."/>
            <person name="Terry A."/>
            <person name="Salamov A."/>
            <person name="Shapiro H."/>
            <person name="Nishiyama T."/>
            <person name="Perroud P.-F."/>
            <person name="Lindquist E."/>
            <person name="Kamisugi Y."/>
            <person name="Tanahashi T."/>
            <person name="Sakakibara K."/>
            <person name="Fujita T."/>
            <person name="Oishi K."/>
            <person name="Shin-I T."/>
            <person name="Kuroki Y."/>
            <person name="Toyoda A."/>
            <person name="Suzuki Y."/>
            <person name="Hashimoto A."/>
            <person name="Yamaguchi K."/>
            <person name="Sugano A."/>
            <person name="Kohara Y."/>
            <person name="Fujiyama A."/>
            <person name="Anterola A."/>
            <person name="Aoki S."/>
            <person name="Ashton N."/>
            <person name="Barbazuk W.B."/>
            <person name="Barker E."/>
            <person name="Bennetzen J."/>
            <person name="Bezanilla M."/>
            <person name="Blankenship R."/>
            <person name="Cho S.H."/>
            <person name="Dutcher S."/>
            <person name="Estelle M."/>
            <person name="Fawcett J.A."/>
            <person name="Gundlach H."/>
            <person name="Hanada K."/>
            <person name="Heyl A."/>
            <person name="Hicks K.A."/>
            <person name="Hugh J."/>
            <person name="Lohr M."/>
            <person name="Mayer K."/>
            <person name="Melkozernov A."/>
            <person name="Murata T."/>
            <person name="Nelson D."/>
            <person name="Pils B."/>
            <person name="Prigge M."/>
            <person name="Reiss B."/>
            <person name="Renner T."/>
            <person name="Rombauts S."/>
            <person name="Rushton P."/>
            <person name="Sanderfoot A."/>
            <person name="Schween G."/>
            <person name="Shiu S.-H."/>
            <person name="Stueber K."/>
            <person name="Theodoulou F.L."/>
            <person name="Tu H."/>
            <person name="Van de Peer Y."/>
            <person name="Verrier P.J."/>
            <person name="Waters E."/>
            <person name="Wood A."/>
            <person name="Yang L."/>
            <person name="Cove D."/>
            <person name="Cuming A."/>
            <person name="Hasebe M."/>
            <person name="Lucas S."/>
            <person name="Mishler D.B."/>
            <person name="Reski R."/>
            <person name="Grigoriev I."/>
            <person name="Quatrano R.S."/>
            <person name="Boore J.L."/>
        </authorList>
    </citation>
    <scope>NUCLEOTIDE SEQUENCE [LARGE SCALE GENOMIC DNA]</scope>
    <source>
        <strain evidence="5 6">cv. Gransden 2004</strain>
    </source>
</reference>
<dbReference type="Proteomes" id="UP000006727">
    <property type="component" value="Chromosome 2"/>
</dbReference>
<evidence type="ECO:0000256" key="1">
    <source>
        <dbReference type="ARBA" id="ARBA00010838"/>
    </source>
</evidence>
<keyword evidence="2" id="KW-0378">Hydrolase</keyword>
<dbReference type="InterPro" id="IPR033132">
    <property type="entry name" value="GH_1_N_CS"/>
</dbReference>
<comment type="similarity">
    <text evidence="1 3">Belongs to the glycosyl hydrolase 1 family.</text>
</comment>
<keyword evidence="6" id="KW-1185">Reference proteome</keyword>
<dbReference type="EMBL" id="ABEU02000002">
    <property type="status" value="NOT_ANNOTATED_CDS"/>
    <property type="molecule type" value="Genomic_DNA"/>
</dbReference>
<dbReference type="AlphaFoldDB" id="A0A7I4DAV8"/>
<gene>
    <name evidence="5" type="primary">LOC112278815</name>
</gene>
<evidence type="ECO:0000313" key="6">
    <source>
        <dbReference type="Proteomes" id="UP000006727"/>
    </source>
</evidence>
<evidence type="ECO:0008006" key="7">
    <source>
        <dbReference type="Google" id="ProtNLM"/>
    </source>
</evidence>
<name>A0A7I4DAV8_PHYPA</name>
<reference evidence="5" key="3">
    <citation type="submission" date="2020-12" db="UniProtKB">
        <authorList>
            <consortium name="EnsemblPlants"/>
        </authorList>
    </citation>
    <scope>IDENTIFICATION</scope>
</reference>
<dbReference type="Gene3D" id="3.20.20.80">
    <property type="entry name" value="Glycosidases"/>
    <property type="match status" value="1"/>
</dbReference>
<evidence type="ECO:0000313" key="5">
    <source>
        <dbReference type="EnsemblPlants" id="Pp3c2_34270V3.6"/>
    </source>
</evidence>
<feature type="transmembrane region" description="Helical" evidence="4">
    <location>
        <begin position="12"/>
        <end position="35"/>
    </location>
</feature>
<dbReference type="PANTHER" id="PTHR10353:SF310">
    <property type="entry name" value="BETA-GLUCOSIDASE 42"/>
    <property type="match status" value="1"/>
</dbReference>
<evidence type="ECO:0000256" key="4">
    <source>
        <dbReference type="SAM" id="Phobius"/>
    </source>
</evidence>
<dbReference type="GO" id="GO:0008422">
    <property type="term" value="F:beta-glucosidase activity"/>
    <property type="evidence" value="ECO:0000318"/>
    <property type="project" value="GO_Central"/>
</dbReference>
<keyword evidence="4" id="KW-0812">Transmembrane</keyword>
<accession>A0A7I4DAV8</accession>
<dbReference type="FunFam" id="3.20.20.80:FF:000022">
    <property type="entry name" value="Beta-glucosidase 11"/>
    <property type="match status" value="1"/>
</dbReference>
<reference evidence="5 6" key="2">
    <citation type="journal article" date="2018" name="Plant J.">
        <title>The Physcomitrella patens chromosome-scale assembly reveals moss genome structure and evolution.</title>
        <authorList>
            <person name="Lang D."/>
            <person name="Ullrich K.K."/>
            <person name="Murat F."/>
            <person name="Fuchs J."/>
            <person name="Jenkins J."/>
            <person name="Haas F.B."/>
            <person name="Piednoel M."/>
            <person name="Gundlach H."/>
            <person name="Van Bel M."/>
            <person name="Meyberg R."/>
            <person name="Vives C."/>
            <person name="Morata J."/>
            <person name="Symeonidi A."/>
            <person name="Hiss M."/>
            <person name="Muchero W."/>
            <person name="Kamisugi Y."/>
            <person name="Saleh O."/>
            <person name="Blanc G."/>
            <person name="Decker E.L."/>
            <person name="van Gessel N."/>
            <person name="Grimwood J."/>
            <person name="Hayes R.D."/>
            <person name="Graham S.W."/>
            <person name="Gunter L.E."/>
            <person name="McDaniel S.F."/>
            <person name="Hoernstein S.N.W."/>
            <person name="Larsson A."/>
            <person name="Li F.W."/>
            <person name="Perroud P.F."/>
            <person name="Phillips J."/>
            <person name="Ranjan P."/>
            <person name="Rokshar D.S."/>
            <person name="Rothfels C.J."/>
            <person name="Schneider L."/>
            <person name="Shu S."/>
            <person name="Stevenson D.W."/>
            <person name="Thummler F."/>
            <person name="Tillich M."/>
            <person name="Villarreal Aguilar J.C."/>
            <person name="Widiez T."/>
            <person name="Wong G.K."/>
            <person name="Wymore A."/>
            <person name="Zhang Y."/>
            <person name="Zimmer A.D."/>
            <person name="Quatrano R.S."/>
            <person name="Mayer K.F.X."/>
            <person name="Goodstein D."/>
            <person name="Casacuberta J.M."/>
            <person name="Vandepoele K."/>
            <person name="Reski R."/>
            <person name="Cuming A.C."/>
            <person name="Tuskan G.A."/>
            <person name="Maumus F."/>
            <person name="Salse J."/>
            <person name="Schmutz J."/>
            <person name="Rensing S.A."/>
        </authorList>
    </citation>
    <scope>NUCLEOTIDE SEQUENCE [LARGE SCALE GENOMIC DNA]</scope>
    <source>
        <strain evidence="5 6">cv. Gransden 2004</strain>
    </source>
</reference>
<keyword evidence="4" id="KW-1133">Transmembrane helix</keyword>
<dbReference type="InParanoid" id="A0A7I4DAV8"/>
<dbReference type="PRINTS" id="PR00131">
    <property type="entry name" value="GLHYDRLASE1"/>
</dbReference>
<dbReference type="Pfam" id="PF00232">
    <property type="entry name" value="Glyco_hydro_1"/>
    <property type="match status" value="1"/>
</dbReference>
<dbReference type="PANTHER" id="PTHR10353">
    <property type="entry name" value="GLYCOSYL HYDROLASE"/>
    <property type="match status" value="1"/>
</dbReference>
<sequence>MVTLEPMARCHAFGYALPRGAFILLAIPVMVLFFVQLPKAILPQRLDPVVLPCRMSATHSNGTDCVPFHRSLFPDKFVFGAATAAFQVEGAAYEGGRETNIWDTFSKTPGKTVDGKDGDVASDQYHKYLEDIDLMSQMNLDAFRFSIAWSRIMKLGGPNPVVNQEGVAYYNNLINGLLKKGIQPYVTLYHWDLPQSLYDSYRGWIDRRVVNDFALYAETCFAAFGDRVKHWMTFNEPQQFSNLGYGIGLHAPGRCSDRMKCPEGNSATEPYLAGHNALLAHAVAVDIYRKKFKATQGGMVGIAVDCEWGEPMTDSPADKEAAERHVLFQLGWFLDPIYYGDYPAVMRKYVGDRLPLFTPDEITLLKGSLDFIGLNHYTSRFVAAGTPPANALASSYWEDQAMVSSVTRNGELIGNRAASEWLYIVPWGIGKTLLWLTERYQKPLLYITENGMDDSDDLGNTKLATDFLNDSNRIAYYENYLSSVLESIRNGANVRGYFAWSLMDNFEWAMGYTRRFGLVFVDYDHDQKRYLKDSAKWYSRFLSRPMPASEHEDGLLPQKENQNLEINLLGSDKHTMAHPS</sequence>
<organism evidence="5 6">
    <name type="scientific">Physcomitrium patens</name>
    <name type="common">Spreading-leaved earth moss</name>
    <name type="synonym">Physcomitrella patens</name>
    <dbReference type="NCBI Taxonomy" id="3218"/>
    <lineage>
        <taxon>Eukaryota</taxon>
        <taxon>Viridiplantae</taxon>
        <taxon>Streptophyta</taxon>
        <taxon>Embryophyta</taxon>
        <taxon>Bryophyta</taxon>
        <taxon>Bryophytina</taxon>
        <taxon>Bryopsida</taxon>
        <taxon>Funariidae</taxon>
        <taxon>Funariales</taxon>
        <taxon>Funariaceae</taxon>
        <taxon>Physcomitrium</taxon>
    </lineage>
</organism>
<dbReference type="Gramene" id="Pp3c2_34270V3.6">
    <property type="protein sequence ID" value="Pp3c2_34270V3.6"/>
    <property type="gene ID" value="Pp3c2_34270"/>
</dbReference>
<dbReference type="EnsemblPlants" id="Pp3c2_34270V3.6">
    <property type="protein sequence ID" value="Pp3c2_34270V3.6"/>
    <property type="gene ID" value="Pp3c2_34270"/>
</dbReference>
<keyword evidence="4" id="KW-0472">Membrane</keyword>
<proteinExistence type="inferred from homology"/>
<evidence type="ECO:0000256" key="2">
    <source>
        <dbReference type="ARBA" id="ARBA00022801"/>
    </source>
</evidence>
<protein>
    <recommendedName>
        <fullName evidence="7">Beta-glucosidase</fullName>
    </recommendedName>
</protein>